<protein>
    <recommendedName>
        <fullName evidence="1">Fibronectin type-III domain-containing protein</fullName>
    </recommendedName>
</protein>
<name>A0A8S2ZQG1_9BILA</name>
<evidence type="ECO:0000313" key="3">
    <source>
        <dbReference type="Proteomes" id="UP000676336"/>
    </source>
</evidence>
<dbReference type="Proteomes" id="UP000676336">
    <property type="component" value="Unassembled WGS sequence"/>
</dbReference>
<dbReference type="AlphaFoldDB" id="A0A8S2ZQG1"/>
<accession>A0A8S2ZQG1</accession>
<sequence length="56" mass="6114">MATNSLTNIIGRPSNTILIRTSESIPSSSPNNVHVELTSLTSLSIHWNPPLETEQN</sequence>
<dbReference type="Gene3D" id="2.60.40.10">
    <property type="entry name" value="Immunoglobulins"/>
    <property type="match status" value="1"/>
</dbReference>
<dbReference type="SUPFAM" id="SSF49265">
    <property type="entry name" value="Fibronectin type III"/>
    <property type="match status" value="1"/>
</dbReference>
<gene>
    <name evidence="2" type="ORF">SMN809_LOCUS40104</name>
</gene>
<comment type="caution">
    <text evidence="2">The sequence shown here is derived from an EMBL/GenBank/DDBJ whole genome shotgun (WGS) entry which is preliminary data.</text>
</comment>
<organism evidence="2 3">
    <name type="scientific">Rotaria magnacalcarata</name>
    <dbReference type="NCBI Taxonomy" id="392030"/>
    <lineage>
        <taxon>Eukaryota</taxon>
        <taxon>Metazoa</taxon>
        <taxon>Spiralia</taxon>
        <taxon>Gnathifera</taxon>
        <taxon>Rotifera</taxon>
        <taxon>Eurotatoria</taxon>
        <taxon>Bdelloidea</taxon>
        <taxon>Philodinida</taxon>
        <taxon>Philodinidae</taxon>
        <taxon>Rotaria</taxon>
    </lineage>
</organism>
<evidence type="ECO:0000313" key="2">
    <source>
        <dbReference type="EMBL" id="CAF4626193.1"/>
    </source>
</evidence>
<dbReference type="PROSITE" id="PS50853">
    <property type="entry name" value="FN3"/>
    <property type="match status" value="1"/>
</dbReference>
<dbReference type="InterPro" id="IPR003961">
    <property type="entry name" value="FN3_dom"/>
</dbReference>
<dbReference type="EMBL" id="CAJOBI010109520">
    <property type="protein sequence ID" value="CAF4626193.1"/>
    <property type="molecule type" value="Genomic_DNA"/>
</dbReference>
<evidence type="ECO:0000259" key="1">
    <source>
        <dbReference type="PROSITE" id="PS50853"/>
    </source>
</evidence>
<feature type="non-terminal residue" evidence="2">
    <location>
        <position position="56"/>
    </location>
</feature>
<dbReference type="InterPro" id="IPR036116">
    <property type="entry name" value="FN3_sf"/>
</dbReference>
<feature type="domain" description="Fibronectin type-III" evidence="1">
    <location>
        <begin position="29"/>
        <end position="56"/>
    </location>
</feature>
<dbReference type="InterPro" id="IPR013783">
    <property type="entry name" value="Ig-like_fold"/>
</dbReference>
<proteinExistence type="predicted"/>
<reference evidence="2" key="1">
    <citation type="submission" date="2021-02" db="EMBL/GenBank/DDBJ databases">
        <authorList>
            <person name="Nowell W R."/>
        </authorList>
    </citation>
    <scope>NUCLEOTIDE SEQUENCE</scope>
</reference>